<evidence type="ECO:0000313" key="2">
    <source>
        <dbReference type="EMBL" id="CBH12968.1"/>
    </source>
</evidence>
<sequence length="195" mass="23120">MYIYMYIYIYIYILGVRAPAHIYPRFPQSSDFPCPAKHIVFMLRHCTAHRRYRTAWRELLHPLPVRARKMEWLKRDAVEENEEILRRPYYTIKSYALPPAVGRQESIHNSNNIRGGMHSSHSLDLIMRQPRRVKTPEQLRALRDRLRFIGVTGPMPQATSVSTKSYTDTYGSRLRPRYPESWDTVPPHQPSRELL</sequence>
<dbReference type="RefSeq" id="XP_011775247.1">
    <property type="nucleotide sequence ID" value="XM_011776945.1"/>
</dbReference>
<dbReference type="PDBsum" id="6HIV"/>
<feature type="compositionally biased region" description="Polar residues" evidence="1">
    <location>
        <begin position="157"/>
        <end position="170"/>
    </location>
</feature>
<evidence type="ECO:0007829" key="7">
    <source>
        <dbReference type="PDB" id="6YXY"/>
    </source>
</evidence>
<evidence type="ECO:0007829" key="5">
    <source>
        <dbReference type="PDB" id="6HIX"/>
    </source>
</evidence>
<name>C9ZU82_TRYB9</name>
<dbReference type="AlphaFoldDB" id="C9ZU82"/>
<dbReference type="PDB" id="6YXX">
    <property type="method" value="EM"/>
    <property type="resolution" value="3.90 A"/>
    <property type="chains" value="At=42-195"/>
</dbReference>
<dbReference type="PDB" id="6YXY">
    <property type="method" value="EM"/>
    <property type="resolution" value="3.10 A"/>
    <property type="chains" value="At=42-195"/>
</dbReference>
<dbReference type="PDB" id="7AOI">
    <property type="method" value="EM"/>
    <property type="resolution" value="3.50 A"/>
    <property type="chains" value="At=51-195"/>
</dbReference>
<dbReference type="VEuPathDB" id="TriTrypDB:Tbg972.7.8230"/>
<keyword evidence="4 5" id="KW-0002">3D-structure</keyword>
<reference evidence="4 5" key="2">
    <citation type="journal article" date="2018" name="Science">
        <title>Evolutionary shift toward protein-based architecture in trypanosomal mitochondrial ribosomes.</title>
        <authorList>
            <person name="Ramrath D.J.F."/>
            <person name="Niemann M."/>
            <person name="Leibundgut M."/>
            <person name="Bieri P."/>
            <person name="Prange C."/>
            <person name="Horn E.K."/>
            <person name="Leitner A."/>
            <person name="Boehringer D."/>
            <person name="Schneider A."/>
            <person name="Ban N."/>
        </authorList>
    </citation>
    <scope>STRUCTURE BY ELECTRON MICROSCOPY (3.39 ANGSTROMS) OF 42-195</scope>
</reference>
<gene>
    <name evidence="2" type="ORF">TbgDal_VII8230</name>
</gene>
<dbReference type="OrthoDB" id="270866at2759"/>
<dbReference type="KEGG" id="tbg:TbgDal_VII8230"/>
<dbReference type="EMDB" id="EMD-10999"/>
<evidence type="ECO:0000256" key="1">
    <source>
        <dbReference type="SAM" id="MobiDB-lite"/>
    </source>
</evidence>
<feature type="region of interest" description="Disordered" evidence="1">
    <location>
        <begin position="157"/>
        <end position="195"/>
    </location>
</feature>
<dbReference type="PDB" id="6HIV">
    <property type="method" value="EM"/>
    <property type="resolution" value="7.80 A"/>
    <property type="chains" value="At=42-195"/>
</dbReference>
<dbReference type="Proteomes" id="UP000002316">
    <property type="component" value="Chromosome 7"/>
</dbReference>
<reference evidence="8" key="4">
    <citation type="journal article" date="2021" name="EMBO J.">
        <title>Interconnected assembly factors regulate the biogenesis of mitoribosomal large subunit.</title>
        <authorList>
            <person name="Tobiasson V."/>
            <person name="Gahura O."/>
            <person name="Aibara S."/>
            <person name="Baradaran R."/>
            <person name="Zikova A."/>
            <person name="Amunts A."/>
        </authorList>
    </citation>
    <scope>STRUCTURE BY ELECTRON MICROSCOPY (3.50 ANGSTROMS) OF 51-195</scope>
</reference>
<protein>
    <submittedName>
        <fullName evidence="2">Uncharacterized protein</fullName>
    </submittedName>
</protein>
<dbReference type="PDBsum" id="6HIX"/>
<dbReference type="GeneID" id="23863155"/>
<organism evidence="2 3">
    <name type="scientific">Trypanosoma brucei gambiense (strain MHOM/CI/86/DAL972)</name>
    <dbReference type="NCBI Taxonomy" id="679716"/>
    <lineage>
        <taxon>Eukaryota</taxon>
        <taxon>Discoba</taxon>
        <taxon>Euglenozoa</taxon>
        <taxon>Kinetoplastea</taxon>
        <taxon>Metakinetoplastina</taxon>
        <taxon>Trypanosomatida</taxon>
        <taxon>Trypanosomatidae</taxon>
        <taxon>Trypanosoma</taxon>
    </lineage>
</organism>
<dbReference type="EMDB" id="EMD-0231"/>
<evidence type="ECO:0000313" key="3">
    <source>
        <dbReference type="Proteomes" id="UP000002316"/>
    </source>
</evidence>
<reference evidence="6 7" key="3">
    <citation type="journal article" date="2020" name="Mol. Cell">
        <title>Structural Insights into the Mechanism of Mitoribosomal Large Subunit Biogenesis.</title>
        <authorList>
            <person name="Jaskolowski M."/>
            <person name="Ramrath D.J.F."/>
            <person name="Bieri P."/>
            <person name="Niemann M."/>
            <person name="Mattei S."/>
            <person name="Calderaro S."/>
            <person name="Leibundgut M."/>
            <person name="Horn E.K."/>
            <person name="Boehringer D."/>
            <person name="Schneider A."/>
            <person name="Ban N."/>
        </authorList>
    </citation>
    <scope>STRUCTURE BY ELECTRON MICROSCOPY (3.10 ANGSTROMS) OF 42-195</scope>
</reference>
<dbReference type="EMDB" id="EMD-11000"/>
<evidence type="ECO:0007829" key="6">
    <source>
        <dbReference type="PDB" id="6YXX"/>
    </source>
</evidence>
<evidence type="ECO:0007829" key="4">
    <source>
        <dbReference type="PDB" id="6HIV"/>
    </source>
</evidence>
<dbReference type="EMDB" id="EMD-11845"/>
<dbReference type="EMBL" id="FN554970">
    <property type="protein sequence ID" value="CBH12968.1"/>
    <property type="molecule type" value="Genomic_DNA"/>
</dbReference>
<dbReference type="CDD" id="cd23712">
    <property type="entry name" value="mL63"/>
    <property type="match status" value="1"/>
</dbReference>
<evidence type="ECO:0007829" key="8">
    <source>
        <dbReference type="PDB" id="7AOI"/>
    </source>
</evidence>
<dbReference type="EMDB" id="EMD-0229"/>
<accession>C9ZU82</accession>
<reference evidence="3" key="1">
    <citation type="journal article" date="2010" name="PLoS Negl. Trop. Dis.">
        <title>The genome sequence of Trypanosoma brucei gambiense, causative agent of chronic human african trypanosomiasis.</title>
        <authorList>
            <person name="Jackson A.P."/>
            <person name="Sanders M."/>
            <person name="Berry A."/>
            <person name="McQuillan J."/>
            <person name="Aslett M.A."/>
            <person name="Quail M.A."/>
            <person name="Chukualim B."/>
            <person name="Capewell P."/>
            <person name="MacLeod A."/>
            <person name="Melville S.E."/>
            <person name="Gibson W."/>
            <person name="Barry J.D."/>
            <person name="Berriman M."/>
            <person name="Hertz-Fowler C."/>
        </authorList>
    </citation>
    <scope>NUCLEOTIDE SEQUENCE [LARGE SCALE GENOMIC DNA]</scope>
    <source>
        <strain evidence="3">MHOM/CI/86/DAL972</strain>
    </source>
</reference>
<proteinExistence type="evidence at protein level"/>
<dbReference type="PDB" id="6HIX">
    <property type="method" value="EM"/>
    <property type="resolution" value="3.39 A"/>
    <property type="chains" value="At=42-195"/>
</dbReference>